<dbReference type="AlphaFoldDB" id="A0AAD6QPZ6"/>
<keyword evidence="1" id="KW-0472">Membrane</keyword>
<organism evidence="2 3">
    <name type="scientific">Populus alba x Populus x berolinensis</name>
    <dbReference type="NCBI Taxonomy" id="444605"/>
    <lineage>
        <taxon>Eukaryota</taxon>
        <taxon>Viridiplantae</taxon>
        <taxon>Streptophyta</taxon>
        <taxon>Embryophyta</taxon>
        <taxon>Tracheophyta</taxon>
        <taxon>Spermatophyta</taxon>
        <taxon>Magnoliopsida</taxon>
        <taxon>eudicotyledons</taxon>
        <taxon>Gunneridae</taxon>
        <taxon>Pentapetalae</taxon>
        <taxon>rosids</taxon>
        <taxon>fabids</taxon>
        <taxon>Malpighiales</taxon>
        <taxon>Salicaceae</taxon>
        <taxon>Saliceae</taxon>
        <taxon>Populus</taxon>
    </lineage>
</organism>
<name>A0AAD6QPZ6_9ROSI</name>
<keyword evidence="1" id="KW-0812">Transmembrane</keyword>
<proteinExistence type="predicted"/>
<feature type="transmembrane region" description="Helical" evidence="1">
    <location>
        <begin position="26"/>
        <end position="44"/>
    </location>
</feature>
<dbReference type="Proteomes" id="UP001164929">
    <property type="component" value="Chromosome 6"/>
</dbReference>
<evidence type="ECO:0000313" key="3">
    <source>
        <dbReference type="Proteomes" id="UP001164929"/>
    </source>
</evidence>
<evidence type="ECO:0000256" key="1">
    <source>
        <dbReference type="SAM" id="Phobius"/>
    </source>
</evidence>
<protein>
    <submittedName>
        <fullName evidence="2">Uncharacterized protein</fullName>
    </submittedName>
</protein>
<comment type="caution">
    <text evidence="2">The sequence shown here is derived from an EMBL/GenBank/DDBJ whole genome shotgun (WGS) entry which is preliminary data.</text>
</comment>
<reference evidence="2" key="1">
    <citation type="journal article" date="2023" name="Mol. Ecol. Resour.">
        <title>Chromosome-level genome assembly of a triploid poplar Populus alba 'Berolinensis'.</title>
        <authorList>
            <person name="Chen S."/>
            <person name="Yu Y."/>
            <person name="Wang X."/>
            <person name="Wang S."/>
            <person name="Zhang T."/>
            <person name="Zhou Y."/>
            <person name="He R."/>
            <person name="Meng N."/>
            <person name="Wang Y."/>
            <person name="Liu W."/>
            <person name="Liu Z."/>
            <person name="Liu J."/>
            <person name="Guo Q."/>
            <person name="Huang H."/>
            <person name="Sederoff R.R."/>
            <person name="Wang G."/>
            <person name="Qu G."/>
            <person name="Chen S."/>
        </authorList>
    </citation>
    <scope>NUCLEOTIDE SEQUENCE</scope>
    <source>
        <strain evidence="2">SC-2020</strain>
    </source>
</reference>
<evidence type="ECO:0000313" key="2">
    <source>
        <dbReference type="EMBL" id="KAJ6994406.1"/>
    </source>
</evidence>
<accession>A0AAD6QPZ6</accession>
<keyword evidence="3" id="KW-1185">Reference proteome</keyword>
<dbReference type="EMBL" id="JAQIZT010000006">
    <property type="protein sequence ID" value="KAJ6994406.1"/>
    <property type="molecule type" value="Genomic_DNA"/>
</dbReference>
<sequence length="110" mass="12924">MTKKGLQLNKSYLIPLLAGKGRRRNFWFFFFFFFFSALSQSFLLKLGMANKHQLCCHARSKNTILLISYTTSTQSMKQKPWTKLTGQYSFRTTTPCYRHLCLSLNKNHIT</sequence>
<gene>
    <name evidence="2" type="ORF">NC653_017281</name>
</gene>
<keyword evidence="1" id="KW-1133">Transmembrane helix</keyword>